<feature type="region of interest" description="Disordered" evidence="2">
    <location>
        <begin position="148"/>
        <end position="170"/>
    </location>
</feature>
<feature type="domain" description="Histidine kinase/HSP90-like ATPase" evidence="3">
    <location>
        <begin position="33"/>
        <end position="138"/>
    </location>
</feature>
<dbReference type="GO" id="GO:0004674">
    <property type="term" value="F:protein serine/threonine kinase activity"/>
    <property type="evidence" value="ECO:0007669"/>
    <property type="project" value="UniProtKB-KW"/>
</dbReference>
<evidence type="ECO:0000256" key="1">
    <source>
        <dbReference type="ARBA" id="ARBA00022527"/>
    </source>
</evidence>
<feature type="compositionally biased region" description="Polar residues" evidence="2">
    <location>
        <begin position="154"/>
        <end position="170"/>
    </location>
</feature>
<dbReference type="Proteomes" id="UP000578112">
    <property type="component" value="Unassembled WGS sequence"/>
</dbReference>
<dbReference type="InterPro" id="IPR003594">
    <property type="entry name" value="HATPase_dom"/>
</dbReference>
<dbReference type="CDD" id="cd16936">
    <property type="entry name" value="HATPase_RsbW-like"/>
    <property type="match status" value="1"/>
</dbReference>
<keyword evidence="5" id="KW-1185">Reference proteome</keyword>
<sequence>MTYRSRLGEGGPARPGPANAGQEVLLHRCFTESSVTSLRHAVSAAVSAAGLSVELAEDFVMALHELVTNAVRHGGGTGTLELRQQADVLTCEIVDHGGPADGLPVRLSPTDLPGGRGLWLAHQLTGSLMLTQRPDGVTASVSACVTASPAVPSPATTTDAVTGPSPSEDT</sequence>
<evidence type="ECO:0000256" key="2">
    <source>
        <dbReference type="SAM" id="MobiDB-lite"/>
    </source>
</evidence>
<dbReference type="EMBL" id="JACHNH010000001">
    <property type="protein sequence ID" value="MBB4761479.1"/>
    <property type="molecule type" value="Genomic_DNA"/>
</dbReference>
<dbReference type="PANTHER" id="PTHR35526:SF3">
    <property type="entry name" value="ANTI-SIGMA-F FACTOR RSBW"/>
    <property type="match status" value="1"/>
</dbReference>
<dbReference type="SUPFAM" id="SSF55874">
    <property type="entry name" value="ATPase domain of HSP90 chaperone/DNA topoisomerase II/histidine kinase"/>
    <property type="match status" value="1"/>
</dbReference>
<accession>A0A7W7MPL0</accession>
<gene>
    <name evidence="4" type="ORF">BJ971_002035</name>
</gene>
<name>A0A7W7MPL0_9ACTN</name>
<comment type="caution">
    <text evidence="4">The sequence shown here is derived from an EMBL/GenBank/DDBJ whole genome shotgun (WGS) entry which is preliminary data.</text>
</comment>
<keyword evidence="1" id="KW-0723">Serine/threonine-protein kinase</keyword>
<dbReference type="RefSeq" id="WP_184991901.1">
    <property type="nucleotide sequence ID" value="NZ_BOMK01000072.1"/>
</dbReference>
<reference evidence="4 5" key="1">
    <citation type="submission" date="2020-08" db="EMBL/GenBank/DDBJ databases">
        <title>Sequencing the genomes of 1000 actinobacteria strains.</title>
        <authorList>
            <person name="Klenk H.-P."/>
        </authorList>
    </citation>
    <scope>NUCLEOTIDE SEQUENCE [LARGE SCALE GENOMIC DNA]</scope>
    <source>
        <strain evidence="4 5">DSM 43149</strain>
    </source>
</reference>
<organism evidence="4 5">
    <name type="scientific">Actinoplanes digitatis</name>
    <dbReference type="NCBI Taxonomy" id="1868"/>
    <lineage>
        <taxon>Bacteria</taxon>
        <taxon>Bacillati</taxon>
        <taxon>Actinomycetota</taxon>
        <taxon>Actinomycetes</taxon>
        <taxon>Micromonosporales</taxon>
        <taxon>Micromonosporaceae</taxon>
        <taxon>Actinoplanes</taxon>
    </lineage>
</organism>
<dbReference type="Pfam" id="PF13581">
    <property type="entry name" value="HATPase_c_2"/>
    <property type="match status" value="1"/>
</dbReference>
<dbReference type="PANTHER" id="PTHR35526">
    <property type="entry name" value="ANTI-SIGMA-F FACTOR RSBW-RELATED"/>
    <property type="match status" value="1"/>
</dbReference>
<keyword evidence="1" id="KW-0418">Kinase</keyword>
<dbReference type="AlphaFoldDB" id="A0A7W7MPL0"/>
<evidence type="ECO:0000259" key="3">
    <source>
        <dbReference type="Pfam" id="PF13581"/>
    </source>
</evidence>
<dbReference type="InterPro" id="IPR036890">
    <property type="entry name" value="HATPase_C_sf"/>
</dbReference>
<proteinExistence type="predicted"/>
<keyword evidence="1" id="KW-0808">Transferase</keyword>
<evidence type="ECO:0000313" key="5">
    <source>
        <dbReference type="Proteomes" id="UP000578112"/>
    </source>
</evidence>
<dbReference type="InterPro" id="IPR050267">
    <property type="entry name" value="Anti-sigma-factor_SerPK"/>
</dbReference>
<protein>
    <submittedName>
        <fullName evidence="4">Anti-sigma regulatory factor (Ser/Thr protein kinase)</fullName>
    </submittedName>
</protein>
<evidence type="ECO:0000313" key="4">
    <source>
        <dbReference type="EMBL" id="MBB4761479.1"/>
    </source>
</evidence>
<dbReference type="Gene3D" id="3.30.565.10">
    <property type="entry name" value="Histidine kinase-like ATPase, C-terminal domain"/>
    <property type="match status" value="1"/>
</dbReference>
<feature type="region of interest" description="Disordered" evidence="2">
    <location>
        <begin position="1"/>
        <end position="20"/>
    </location>
</feature>